<evidence type="ECO:0000313" key="1">
    <source>
        <dbReference type="EMBL" id="SFH43493.1"/>
    </source>
</evidence>
<name>A0A1I3A091_9MICO</name>
<dbReference type="RefSeq" id="WP_092449069.1">
    <property type="nucleotide sequence ID" value="NZ_BKAC01000004.1"/>
</dbReference>
<evidence type="ECO:0000313" key="3">
    <source>
        <dbReference type="Proteomes" id="UP000199681"/>
    </source>
</evidence>
<protein>
    <submittedName>
        <fullName evidence="2">Uncharacterized protein</fullName>
    </submittedName>
</protein>
<comment type="caution">
    <text evidence="2">The sequence shown here is derived from an EMBL/GenBank/DDBJ whole genome shotgun (WGS) entry which is preliminary data.</text>
</comment>
<accession>A0A1I3A091</accession>
<proteinExistence type="predicted"/>
<dbReference type="EMBL" id="FOPW01000005">
    <property type="protein sequence ID" value="SFH43493.1"/>
    <property type="molecule type" value="Genomic_DNA"/>
</dbReference>
<organism evidence="2 4">
    <name type="scientific">Cryobacterium levicorallinum</name>
    <dbReference type="NCBI Taxonomy" id="995038"/>
    <lineage>
        <taxon>Bacteria</taxon>
        <taxon>Bacillati</taxon>
        <taxon>Actinomycetota</taxon>
        <taxon>Actinomycetes</taxon>
        <taxon>Micrococcales</taxon>
        <taxon>Microbacteriaceae</taxon>
        <taxon>Cryobacterium</taxon>
    </lineage>
</organism>
<evidence type="ECO:0000313" key="4">
    <source>
        <dbReference type="Proteomes" id="UP000297963"/>
    </source>
</evidence>
<reference evidence="1 3" key="1">
    <citation type="submission" date="2016-10" db="EMBL/GenBank/DDBJ databases">
        <authorList>
            <person name="Varghese N."/>
            <person name="Submissions S."/>
        </authorList>
    </citation>
    <scope>NUCLEOTIDE SEQUENCE [LARGE SCALE GENOMIC DNA]</scope>
    <source>
        <strain evidence="1 3">GMCC 1.11211</strain>
    </source>
</reference>
<keyword evidence="3" id="KW-1185">Reference proteome</keyword>
<dbReference type="EMBL" id="SOFE01000023">
    <property type="protein sequence ID" value="TFB82734.1"/>
    <property type="molecule type" value="Genomic_DNA"/>
</dbReference>
<dbReference type="Proteomes" id="UP000297963">
    <property type="component" value="Unassembled WGS sequence"/>
</dbReference>
<dbReference type="Proteomes" id="UP000199681">
    <property type="component" value="Unassembled WGS sequence"/>
</dbReference>
<sequence length="143" mass="15975">MFEQHPQPPNSRWISVIFLQGEHAEEVLGMINRSGPTVASQFLREWDHGEETTEAALTNGYVYDHIPAGTTDRTIEDAASPYALTYSTQFRYVSLLRRYPVAPDWEPAPAPATTPAIRTRHGADIWAPTRDRATNMAGHTVAL</sequence>
<gene>
    <name evidence="2" type="ORF">E3O11_12735</name>
    <name evidence="1" type="ORF">SAMN05216274_10591</name>
</gene>
<dbReference type="STRING" id="995038.SAMN05216274_10591"/>
<reference evidence="2 4" key="2">
    <citation type="submission" date="2019-03" db="EMBL/GenBank/DDBJ databases">
        <title>Genomics of glacier-inhabiting Cryobacterium strains.</title>
        <authorList>
            <person name="Liu Q."/>
            <person name="Xin Y.-H."/>
        </authorList>
    </citation>
    <scope>NUCLEOTIDE SEQUENCE [LARGE SCALE GENOMIC DNA]</scope>
    <source>
        <strain evidence="2 4">Hh34</strain>
    </source>
</reference>
<dbReference type="AlphaFoldDB" id="A0A1I3A091"/>
<evidence type="ECO:0000313" key="2">
    <source>
        <dbReference type="EMBL" id="TFB82734.1"/>
    </source>
</evidence>